<accession>A0AA35X7P7</accession>
<dbReference type="AlphaFoldDB" id="A0AA35X7P7"/>
<organism evidence="1 2">
    <name type="scientific">Geodia barretti</name>
    <name type="common">Barrett's horny sponge</name>
    <dbReference type="NCBI Taxonomy" id="519541"/>
    <lineage>
        <taxon>Eukaryota</taxon>
        <taxon>Metazoa</taxon>
        <taxon>Porifera</taxon>
        <taxon>Demospongiae</taxon>
        <taxon>Heteroscleromorpha</taxon>
        <taxon>Tetractinellida</taxon>
        <taxon>Astrophorina</taxon>
        <taxon>Geodiidae</taxon>
        <taxon>Geodia</taxon>
    </lineage>
</organism>
<evidence type="ECO:0000313" key="2">
    <source>
        <dbReference type="Proteomes" id="UP001174909"/>
    </source>
</evidence>
<name>A0AA35X7P7_GEOBA</name>
<sequence length="80" mass="9053">MSSPGSISLFLPPLSLRLHVTQCLDFISTERPPWERKAENYIIISIVWVKVASDLCTSRIPPPIFSLSSSSLRVQLEQRL</sequence>
<reference evidence="1" key="1">
    <citation type="submission" date="2023-03" db="EMBL/GenBank/DDBJ databases">
        <authorList>
            <person name="Steffen K."/>
            <person name="Cardenas P."/>
        </authorList>
    </citation>
    <scope>NUCLEOTIDE SEQUENCE</scope>
</reference>
<proteinExistence type="predicted"/>
<gene>
    <name evidence="1" type="ORF">GBAR_LOCUS26749</name>
</gene>
<comment type="caution">
    <text evidence="1">The sequence shown here is derived from an EMBL/GenBank/DDBJ whole genome shotgun (WGS) entry which is preliminary data.</text>
</comment>
<protein>
    <submittedName>
        <fullName evidence="1">Uncharacterized protein</fullName>
    </submittedName>
</protein>
<keyword evidence="2" id="KW-1185">Reference proteome</keyword>
<evidence type="ECO:0000313" key="1">
    <source>
        <dbReference type="EMBL" id="CAI8048503.1"/>
    </source>
</evidence>
<dbReference type="EMBL" id="CASHTH010003730">
    <property type="protein sequence ID" value="CAI8048503.1"/>
    <property type="molecule type" value="Genomic_DNA"/>
</dbReference>
<dbReference type="Proteomes" id="UP001174909">
    <property type="component" value="Unassembled WGS sequence"/>
</dbReference>